<comment type="caution">
    <text evidence="1">The sequence shown here is derived from an EMBL/GenBank/DDBJ whole genome shotgun (WGS) entry which is preliminary data.</text>
</comment>
<proteinExistence type="predicted"/>
<evidence type="ECO:0000313" key="1">
    <source>
        <dbReference type="EMBL" id="EKS42629.1"/>
    </source>
</evidence>
<reference evidence="1 2" key="1">
    <citation type="submission" date="2012-04" db="EMBL/GenBank/DDBJ databases">
        <title>The Genome Sequence of Afipia clevelandensis ATCC 49720.</title>
        <authorList>
            <consortium name="The Broad Institute Genome Sequencing Platform"/>
            <person name="Earl A."/>
            <person name="Ward D."/>
            <person name="Feldgarden M."/>
            <person name="Gevers D."/>
            <person name="Huys G."/>
            <person name="Walker B."/>
            <person name="Young S.K."/>
            <person name="Zeng Q."/>
            <person name="Gargeya S."/>
            <person name="Fitzgerald M."/>
            <person name="Haas B."/>
            <person name="Abouelleil A."/>
            <person name="Alvarado L."/>
            <person name="Arachchi H.M."/>
            <person name="Berlin A."/>
            <person name="Chapman S.B."/>
            <person name="Goldberg J."/>
            <person name="Griggs A."/>
            <person name="Gujja S."/>
            <person name="Hansen M."/>
            <person name="Howarth C."/>
            <person name="Imamovic A."/>
            <person name="Larimer J."/>
            <person name="McCowen C."/>
            <person name="Montmayeur A."/>
            <person name="Murphy C."/>
            <person name="Neiman D."/>
            <person name="Pearson M."/>
            <person name="Priest M."/>
            <person name="Roberts A."/>
            <person name="Saif S."/>
            <person name="Shea T."/>
            <person name="Sisk P."/>
            <person name="Sykes S."/>
            <person name="Wortman J."/>
            <person name="Nusbaum C."/>
            <person name="Birren B."/>
        </authorList>
    </citation>
    <scope>NUCLEOTIDE SEQUENCE [LARGE SCALE GENOMIC DNA]</scope>
    <source>
        <strain evidence="1 2">ATCC 49720</strain>
    </source>
</reference>
<dbReference type="HOGENOM" id="CLU_2986251_0_0_5"/>
<sequence length="57" mass="6541">MSGGVPDIHVLIRARFRTWMAGPNERNQLVQCPAVTMIFIGRGRSMLRDIPRSRLYV</sequence>
<organism evidence="1 2">
    <name type="scientific">Afipia clevelandensis ATCC 49720</name>
    <dbReference type="NCBI Taxonomy" id="883079"/>
    <lineage>
        <taxon>Bacteria</taxon>
        <taxon>Pseudomonadati</taxon>
        <taxon>Pseudomonadota</taxon>
        <taxon>Alphaproteobacteria</taxon>
        <taxon>Hyphomicrobiales</taxon>
        <taxon>Nitrobacteraceae</taxon>
        <taxon>Afipia</taxon>
    </lineage>
</organism>
<keyword evidence="2" id="KW-1185">Reference proteome</keyword>
<dbReference type="EMBL" id="AGWY01000001">
    <property type="protein sequence ID" value="EKS42629.1"/>
    <property type="molecule type" value="Genomic_DNA"/>
</dbReference>
<gene>
    <name evidence="1" type="ORF">HMPREF9696_00172</name>
</gene>
<dbReference type="AlphaFoldDB" id="K8PP80"/>
<accession>K8PP80</accession>
<dbReference type="Proteomes" id="UP000001095">
    <property type="component" value="Unassembled WGS sequence"/>
</dbReference>
<protein>
    <submittedName>
        <fullName evidence="1">Uncharacterized protein</fullName>
    </submittedName>
</protein>
<evidence type="ECO:0000313" key="2">
    <source>
        <dbReference type="Proteomes" id="UP000001095"/>
    </source>
</evidence>
<name>K8PP80_9BRAD</name>